<proteinExistence type="predicted"/>
<dbReference type="SUPFAM" id="SSF51004">
    <property type="entry name" value="C-terminal (heme d1) domain of cytochrome cd1-nitrite reductase"/>
    <property type="match status" value="1"/>
</dbReference>
<feature type="chain" id="PRO_5045831914" evidence="1">
    <location>
        <begin position="28"/>
        <end position="363"/>
    </location>
</feature>
<comment type="caution">
    <text evidence="2">The sequence shown here is derived from an EMBL/GenBank/DDBJ whole genome shotgun (WGS) entry which is preliminary data.</text>
</comment>
<dbReference type="Gene3D" id="2.130.10.10">
    <property type="entry name" value="YVTN repeat-like/Quinoprotein amine dehydrogenase"/>
    <property type="match status" value="2"/>
</dbReference>
<reference evidence="2 3" key="1">
    <citation type="submission" date="2014-06" db="EMBL/GenBank/DDBJ databases">
        <title>Draft genome sequence of an extremely salt tolerant bacteria Halomonas salina/CIFRI 1.</title>
        <authorList>
            <person name="Behera B.D."/>
            <person name="Meena D.K."/>
            <person name="Das P."/>
            <person name="Maharana J."/>
            <person name="Paria P."/>
            <person name="Sharma A.P."/>
            <person name="Shamsudheen K.V."/>
            <person name="Rijit J."/>
            <person name="Dixit V."/>
            <person name="Verma A."/>
            <person name="Scaria V."/>
            <person name="Sivasubbu S."/>
        </authorList>
    </citation>
    <scope>NUCLEOTIDE SEQUENCE [LARGE SCALE GENOMIC DNA]</scope>
    <source>
        <strain evidence="2 3">CIFRI 1</strain>
    </source>
</reference>
<keyword evidence="3" id="KW-1185">Reference proteome</keyword>
<dbReference type="Pfam" id="PF10282">
    <property type="entry name" value="Lactonase"/>
    <property type="match status" value="1"/>
</dbReference>
<evidence type="ECO:0000313" key="3">
    <source>
        <dbReference type="Proteomes" id="UP000029721"/>
    </source>
</evidence>
<dbReference type="InterPro" id="IPR011048">
    <property type="entry name" value="Haem_d1_sf"/>
</dbReference>
<sequence>MKNLLHRPWLASLMAGIALAASTTALAASDRAFVPMGTADAVGIIDLERQEVIAAVTDTINTHGSALTPDGRHLIVGSLSPHDAGSEIARPEGVTKDEHAAHHGDGGTASTKAASTGLLYVADTATSRLSRTLEVPGPVHHVLVTRDGRHAVSTHPMGGGISVVSLESGRVIASVATGPNPNYLVQHEEGGSILVSNAGNGTISEVDPKHWFVKRNIRVGGNPEHMVLSKDGKSLYVNDDAGGSVLAVDLATGSVTEDYEVGTAPHGIDLSPDGQTLYATSQGDNRLVRISLEDGTRHSTELAPAPYHLAVAPTDGRVLITSRAEPQLWILAPDSLEVLQTVELGGIGHQISLEASRSRLTKE</sequence>
<accession>A0ABR4WV13</accession>
<dbReference type="EMBL" id="JOKD01000014">
    <property type="protein sequence ID" value="KGE78571.1"/>
    <property type="molecule type" value="Genomic_DNA"/>
</dbReference>
<gene>
    <name evidence="2" type="ORF">FP66_02245</name>
</gene>
<dbReference type="InterPro" id="IPR015943">
    <property type="entry name" value="WD40/YVTN_repeat-like_dom_sf"/>
</dbReference>
<protein>
    <submittedName>
        <fullName evidence="2">Uncharacterized protein</fullName>
    </submittedName>
</protein>
<evidence type="ECO:0000313" key="2">
    <source>
        <dbReference type="EMBL" id="KGE78571.1"/>
    </source>
</evidence>
<dbReference type="PANTHER" id="PTHR47197">
    <property type="entry name" value="PROTEIN NIRF"/>
    <property type="match status" value="1"/>
</dbReference>
<dbReference type="PANTHER" id="PTHR47197:SF3">
    <property type="entry name" value="DIHYDRO-HEME D1 DEHYDROGENASE"/>
    <property type="match status" value="1"/>
</dbReference>
<evidence type="ECO:0000256" key="1">
    <source>
        <dbReference type="SAM" id="SignalP"/>
    </source>
</evidence>
<keyword evidence="1" id="KW-0732">Signal</keyword>
<name>A0ABR4WV13_9GAMM</name>
<dbReference type="InterPro" id="IPR019405">
    <property type="entry name" value="Lactonase_7-beta_prop"/>
</dbReference>
<organism evidence="2 3">
    <name type="scientific">Halomonas salina</name>
    <dbReference type="NCBI Taxonomy" id="42565"/>
    <lineage>
        <taxon>Bacteria</taxon>
        <taxon>Pseudomonadati</taxon>
        <taxon>Pseudomonadota</taxon>
        <taxon>Gammaproteobacteria</taxon>
        <taxon>Oceanospirillales</taxon>
        <taxon>Halomonadaceae</taxon>
        <taxon>Halomonas</taxon>
    </lineage>
</organism>
<feature type="signal peptide" evidence="1">
    <location>
        <begin position="1"/>
        <end position="27"/>
    </location>
</feature>
<dbReference type="InterPro" id="IPR051200">
    <property type="entry name" value="Host-pathogen_enzymatic-act"/>
</dbReference>
<dbReference type="Proteomes" id="UP000029721">
    <property type="component" value="Unassembled WGS sequence"/>
</dbReference>
<dbReference type="RefSeq" id="WP_035594391.1">
    <property type="nucleotide sequence ID" value="NZ_JOKD01000014.1"/>
</dbReference>